<dbReference type="AlphaFoldDB" id="A0A6A6YLC8"/>
<dbReference type="EMBL" id="MU003701">
    <property type="protein sequence ID" value="KAF2809349.1"/>
    <property type="molecule type" value="Genomic_DNA"/>
</dbReference>
<dbReference type="RefSeq" id="XP_033576313.1">
    <property type="nucleotide sequence ID" value="XM_033713953.1"/>
</dbReference>
<keyword evidence="2" id="KW-1185">Reference proteome</keyword>
<reference evidence="3" key="2">
    <citation type="submission" date="2020-04" db="EMBL/GenBank/DDBJ databases">
        <authorList>
            <consortium name="NCBI Genome Project"/>
        </authorList>
    </citation>
    <scope>NUCLEOTIDE SEQUENCE</scope>
    <source>
        <strain evidence="3">CBS 304.34</strain>
    </source>
</reference>
<name>A0A6A6YLC8_9PEZI</name>
<sequence length="174" mass="19642">MKTAHGIMRHANSGSRLEPKCRRQLLNVAPTVRLIGSRLSSLHDGGRYVCLSHYRGGLNWFALPCRPTFTCFDASHVLLRLERVSKLSGGILAFPLLLYLPLFKSEARRSSRIFYDPILWSGVEWSESSFKRDAEGSSWWLLSNRESSSYMEGRFGRSVGKLPLSADAVRHVVS</sequence>
<reference evidence="1 3" key="1">
    <citation type="journal article" date="2020" name="Stud. Mycol.">
        <title>101 Dothideomycetes genomes: a test case for predicting lifestyles and emergence of pathogens.</title>
        <authorList>
            <person name="Haridas S."/>
            <person name="Albert R."/>
            <person name="Binder M."/>
            <person name="Bloem J."/>
            <person name="Labutti K."/>
            <person name="Salamov A."/>
            <person name="Andreopoulos B."/>
            <person name="Baker S."/>
            <person name="Barry K."/>
            <person name="Bills G."/>
            <person name="Bluhm B."/>
            <person name="Cannon C."/>
            <person name="Castanera R."/>
            <person name="Culley D."/>
            <person name="Daum C."/>
            <person name="Ezra D."/>
            <person name="Gonzalez J."/>
            <person name="Henrissat B."/>
            <person name="Kuo A."/>
            <person name="Liang C."/>
            <person name="Lipzen A."/>
            <person name="Lutzoni F."/>
            <person name="Magnuson J."/>
            <person name="Mondo S."/>
            <person name="Nolan M."/>
            <person name="Ohm R."/>
            <person name="Pangilinan J."/>
            <person name="Park H.-J."/>
            <person name="Ramirez L."/>
            <person name="Alfaro M."/>
            <person name="Sun H."/>
            <person name="Tritt A."/>
            <person name="Yoshinaga Y."/>
            <person name="Zwiers L.-H."/>
            <person name="Turgeon B."/>
            <person name="Goodwin S."/>
            <person name="Spatafora J."/>
            <person name="Crous P."/>
            <person name="Grigoriev I."/>
        </authorList>
    </citation>
    <scope>NUCLEOTIDE SEQUENCE</scope>
    <source>
        <strain evidence="1 3">CBS 304.34</strain>
    </source>
</reference>
<dbReference type="GeneID" id="54454846"/>
<reference evidence="3" key="3">
    <citation type="submission" date="2025-04" db="UniProtKB">
        <authorList>
            <consortium name="RefSeq"/>
        </authorList>
    </citation>
    <scope>IDENTIFICATION</scope>
    <source>
        <strain evidence="3">CBS 304.34</strain>
    </source>
</reference>
<proteinExistence type="predicted"/>
<dbReference type="Proteomes" id="UP000504636">
    <property type="component" value="Unplaced"/>
</dbReference>
<evidence type="ECO:0000313" key="1">
    <source>
        <dbReference type="EMBL" id="KAF2809349.1"/>
    </source>
</evidence>
<gene>
    <name evidence="1 3" type="ORF">BDZ99DRAFT_27653</name>
</gene>
<accession>A0A6A6YLC8</accession>
<evidence type="ECO:0000313" key="2">
    <source>
        <dbReference type="Proteomes" id="UP000504636"/>
    </source>
</evidence>
<organism evidence="1">
    <name type="scientific">Mytilinidion resinicola</name>
    <dbReference type="NCBI Taxonomy" id="574789"/>
    <lineage>
        <taxon>Eukaryota</taxon>
        <taxon>Fungi</taxon>
        <taxon>Dikarya</taxon>
        <taxon>Ascomycota</taxon>
        <taxon>Pezizomycotina</taxon>
        <taxon>Dothideomycetes</taxon>
        <taxon>Pleosporomycetidae</taxon>
        <taxon>Mytilinidiales</taxon>
        <taxon>Mytilinidiaceae</taxon>
        <taxon>Mytilinidion</taxon>
    </lineage>
</organism>
<evidence type="ECO:0000313" key="3">
    <source>
        <dbReference type="RefSeq" id="XP_033576313.1"/>
    </source>
</evidence>
<protein>
    <submittedName>
        <fullName evidence="1 3">Uncharacterized protein</fullName>
    </submittedName>
</protein>